<evidence type="ECO:0000313" key="2">
    <source>
        <dbReference type="EMBL" id="KKN74040.1"/>
    </source>
</evidence>
<name>A0A0F9SYQ2_9ZZZZ</name>
<gene>
    <name evidence="2" type="ORF">LCGC14_0394930</name>
</gene>
<dbReference type="InterPro" id="IPR018691">
    <property type="entry name" value="DUF2188"/>
</dbReference>
<accession>A0A0F9SYQ2</accession>
<protein>
    <recommendedName>
        <fullName evidence="3">DUF2188 domain-containing protein</fullName>
    </recommendedName>
</protein>
<dbReference type="AlphaFoldDB" id="A0A0F9SYQ2"/>
<evidence type="ECO:0000256" key="1">
    <source>
        <dbReference type="SAM" id="MobiDB-lite"/>
    </source>
</evidence>
<feature type="region of interest" description="Disordered" evidence="1">
    <location>
        <begin position="58"/>
        <end position="84"/>
    </location>
</feature>
<comment type="caution">
    <text evidence="2">The sequence shown here is derived from an EMBL/GenBank/DDBJ whole genome shotgun (WGS) entry which is preliminary data.</text>
</comment>
<organism evidence="2">
    <name type="scientific">marine sediment metagenome</name>
    <dbReference type="NCBI Taxonomy" id="412755"/>
    <lineage>
        <taxon>unclassified sequences</taxon>
        <taxon>metagenomes</taxon>
        <taxon>ecological metagenomes</taxon>
    </lineage>
</organism>
<reference evidence="2" key="1">
    <citation type="journal article" date="2015" name="Nature">
        <title>Complex archaea that bridge the gap between prokaryotes and eukaryotes.</title>
        <authorList>
            <person name="Spang A."/>
            <person name="Saw J.H."/>
            <person name="Jorgensen S.L."/>
            <person name="Zaremba-Niedzwiedzka K."/>
            <person name="Martijn J."/>
            <person name="Lind A.E."/>
            <person name="van Eijk R."/>
            <person name="Schleper C."/>
            <person name="Guy L."/>
            <person name="Ettema T.J."/>
        </authorList>
    </citation>
    <scope>NUCLEOTIDE SEQUENCE</scope>
</reference>
<evidence type="ECO:0008006" key="3">
    <source>
        <dbReference type="Google" id="ProtNLM"/>
    </source>
</evidence>
<dbReference type="EMBL" id="LAZR01000333">
    <property type="protein sequence ID" value="KKN74040.1"/>
    <property type="molecule type" value="Genomic_DNA"/>
</dbReference>
<dbReference type="Pfam" id="PF09954">
    <property type="entry name" value="DUF2188"/>
    <property type="match status" value="1"/>
</dbReference>
<feature type="compositionally biased region" description="Basic and acidic residues" evidence="1">
    <location>
        <begin position="58"/>
        <end position="75"/>
    </location>
</feature>
<proteinExistence type="predicted"/>
<sequence length="84" mass="9344">MTQVHYEVVRHDGGWAYKVQDVLSETFPTHDRALFAARSAAARQRAAGETIGIRYEDADGNWHDEIAKGDDRPETDVEDTAGAQ</sequence>